<name>A0A8J9UYA5_9NEOP</name>
<reference evidence="2" key="1">
    <citation type="submission" date="2021-12" db="EMBL/GenBank/DDBJ databases">
        <authorList>
            <person name="Martin H S."/>
        </authorList>
    </citation>
    <scope>NUCLEOTIDE SEQUENCE</scope>
</reference>
<feature type="region of interest" description="Disordered" evidence="1">
    <location>
        <begin position="1448"/>
        <end position="1493"/>
    </location>
</feature>
<dbReference type="EMBL" id="OV170227">
    <property type="protein sequence ID" value="CAH0728283.1"/>
    <property type="molecule type" value="Genomic_DNA"/>
</dbReference>
<gene>
    <name evidence="2" type="ORF">BINO364_LOCUS13522</name>
</gene>
<evidence type="ECO:0008006" key="4">
    <source>
        <dbReference type="Google" id="ProtNLM"/>
    </source>
</evidence>
<proteinExistence type="predicted"/>
<dbReference type="InterPro" id="IPR022048">
    <property type="entry name" value="Envelope_fusion-like"/>
</dbReference>
<dbReference type="Pfam" id="PF12259">
    <property type="entry name" value="Baculo_F"/>
    <property type="match status" value="1"/>
</dbReference>
<dbReference type="OrthoDB" id="5986643at2759"/>
<dbReference type="Gene3D" id="2.40.70.10">
    <property type="entry name" value="Acid Proteases"/>
    <property type="match status" value="1"/>
</dbReference>
<feature type="non-terminal residue" evidence="2">
    <location>
        <position position="1514"/>
    </location>
</feature>
<dbReference type="PANTHER" id="PTHR47331">
    <property type="entry name" value="PHD-TYPE DOMAIN-CONTAINING PROTEIN"/>
    <property type="match status" value="1"/>
</dbReference>
<dbReference type="Pfam" id="PF05380">
    <property type="entry name" value="Peptidase_A17"/>
    <property type="match status" value="1"/>
</dbReference>
<evidence type="ECO:0000313" key="3">
    <source>
        <dbReference type="Proteomes" id="UP000838878"/>
    </source>
</evidence>
<accession>A0A8J9UYA5</accession>
<dbReference type="PANTHER" id="PTHR47331:SF5">
    <property type="entry name" value="RIBONUCLEASE H"/>
    <property type="match status" value="1"/>
</dbReference>
<keyword evidence="3" id="KW-1185">Reference proteome</keyword>
<feature type="compositionally biased region" description="Acidic residues" evidence="1">
    <location>
        <begin position="1472"/>
        <end position="1486"/>
    </location>
</feature>
<dbReference type="Proteomes" id="UP000838878">
    <property type="component" value="Chromosome 7"/>
</dbReference>
<protein>
    <recommendedName>
        <fullName evidence="4">Peptidase A2 domain-containing protein</fullName>
    </recommendedName>
</protein>
<dbReference type="InterPro" id="IPR008042">
    <property type="entry name" value="Retrotrans_Pao"/>
</dbReference>
<sequence>MPHNTKRKVVNNLKLCPNCLYNHHGKPCISNKKCRICHNDHNSLLHEAFTSPGPHVSVRSSSSSTPGSSAAVIPHNQQVQSSSHALHDDISEILLPTALIQIKGIDGEYHVMRALLDQGSQTSLITENAAQLLRLPRQRCKGVITGVGAKENNCKGIITIECKSLKTDFEFKIDAYIIKNVIKNLPSSAFTKPDWPYLDHISLADPEFYISRPVDILLGADVYSHILLDGICKSGKNLPTAQQTEIGWILSGNVKTLQCNVVINNLQEIQTFWEIEDISETPNLSLEDQECVNFYKSTTIRRSDGRYESATESNDNNQEKFEFKHTESTKTLGLRWDPENDDFTFQIQTTFSSTRPTKRNLLSEISQIFDPLGWLSSVTTKFKIIFQMVWETKLRWDDPITDTIFREWNLAKNCIQDINQCRVPRWLHTKENQEIELHGFCDASTKAYACVVYCKTTGQSPTIVLVAVKTKLAPISKKLTLPRLELSGALLLSKLILKLKECLNYYEIKTYCWVDSQVVLGWLNGEAEKWKPFVVNRVKTITNSVPSECWRYVKSKENPADCASRGITASELKEHSLWWQGPGWLKTHEYQEQNQNHTYTTNEEKRTANKVLAWVRRFIRKERENTEFLSVKELKESREQIIKQVQQEEFYEEIKCLQQGKLIYNKSKISCLNAMLDENGLLRVGGRLRHADIDPEMKHPIILPSNTRLADLYIVIKEIPIVTSYQSNYNLSTRDWNTITTCCLVNIPARAKTSADAAAFSMVSDILLTACSVYSTIFSPNNINNENHLALLLKNQTSVLEVEYNILKRNEESLNKQHKMLNQLSMNLENLENFLKSESAKNALINEFSLGAIAVSNMLRQLETMQTTLLNTVIDVYHGRFNFHLINPDQLRNTLSTISSHLTKDVSLPINNLQTDFTRIYHLLKVKARMCREYLIFELKVPLITRDSFEIMNILSIPRAISNSNMAKIIPVAEADHEDGEVVTYNRAMLPPYYALLRLCCRRSAAFARALAQHQNIHWAFRNIAPHAHLYPGAADELLRLARILAARGGTGGAGGGEGVDAREAAAFRRSTLSAYLQGLNGRTCWTTLISAFCTLVENEDDRLYVVYNGGLQMTFEALHSLHAVYVEGGAGVGGVGVGVNASGAVRAELGAALRWARALCRTLRTRRDAKEARALLLACKDWPECARRLLTLLNLHQRTPRLPHAALGVLRELVLIGGGAALGALVPLAAGAHAAARAASRPRVRSHSHPHPHSPPRPALYRPYHKFIDTCCRVARSQRCMSEQLVLLSALCALEAVPLRFNYFAAFWRDVAASPADAKLEEMLLECSVVAEYVDAVLLDERESLADPAIYDFMQHYYPKLGAATSPSASSASTAGGGGGGVAMAGGAARAAEALADELAGSAARAPLAALLGGARALLLLAERARPPPAALHRAAAALHQRLIRPTEEENGETEASGAASEVRCPSVDGSDADEPLEESDESEEAAPALPDLLPLLSHALRRLHQLQQPPDD</sequence>
<evidence type="ECO:0000256" key="1">
    <source>
        <dbReference type="SAM" id="MobiDB-lite"/>
    </source>
</evidence>
<dbReference type="InterPro" id="IPR021109">
    <property type="entry name" value="Peptidase_aspartic_dom_sf"/>
</dbReference>
<organism evidence="2 3">
    <name type="scientific">Brenthis ino</name>
    <name type="common">lesser marbled fritillary</name>
    <dbReference type="NCBI Taxonomy" id="405034"/>
    <lineage>
        <taxon>Eukaryota</taxon>
        <taxon>Metazoa</taxon>
        <taxon>Ecdysozoa</taxon>
        <taxon>Arthropoda</taxon>
        <taxon>Hexapoda</taxon>
        <taxon>Insecta</taxon>
        <taxon>Pterygota</taxon>
        <taxon>Neoptera</taxon>
        <taxon>Endopterygota</taxon>
        <taxon>Lepidoptera</taxon>
        <taxon>Glossata</taxon>
        <taxon>Ditrysia</taxon>
        <taxon>Papilionoidea</taxon>
        <taxon>Nymphalidae</taxon>
        <taxon>Heliconiinae</taxon>
        <taxon>Argynnini</taxon>
        <taxon>Brenthis</taxon>
    </lineage>
</organism>
<evidence type="ECO:0000313" key="2">
    <source>
        <dbReference type="EMBL" id="CAH0728283.1"/>
    </source>
</evidence>